<dbReference type="PANTHER" id="PTHR43077:SF10">
    <property type="entry name" value="TRANSPORT PERMEASE PROTEIN"/>
    <property type="match status" value="1"/>
</dbReference>
<dbReference type="PANTHER" id="PTHR43077">
    <property type="entry name" value="TRANSPORT PERMEASE YVFS-RELATED"/>
    <property type="match status" value="1"/>
</dbReference>
<dbReference type="NCBIfam" id="TIGR03061">
    <property type="entry name" value="pip_yhgE_Nterm"/>
    <property type="match status" value="1"/>
</dbReference>
<dbReference type="InterPro" id="IPR017501">
    <property type="entry name" value="Phage_infect_YhgE_C"/>
</dbReference>
<dbReference type="InterPro" id="IPR013525">
    <property type="entry name" value="ABC2_TM"/>
</dbReference>
<dbReference type="GO" id="GO:0016020">
    <property type="term" value="C:membrane"/>
    <property type="evidence" value="ECO:0007669"/>
    <property type="project" value="UniProtKB-SubCell"/>
</dbReference>
<keyword evidence="4 5" id="KW-0472">Membrane</keyword>
<evidence type="ECO:0000256" key="3">
    <source>
        <dbReference type="ARBA" id="ARBA00022989"/>
    </source>
</evidence>
<evidence type="ECO:0000256" key="1">
    <source>
        <dbReference type="ARBA" id="ARBA00004141"/>
    </source>
</evidence>
<feature type="domain" description="ABC-2 type transporter transmembrane" evidence="6">
    <location>
        <begin position="27"/>
        <end position="167"/>
    </location>
</feature>
<evidence type="ECO:0000256" key="4">
    <source>
        <dbReference type="ARBA" id="ARBA00023136"/>
    </source>
</evidence>
<dbReference type="STRING" id="79604.AAY81_03765"/>
<name>A0A172RXF6_9ACTN</name>
<keyword evidence="3 5" id="KW-1133">Transmembrane helix</keyword>
<keyword evidence="8" id="KW-1185">Reference proteome</keyword>
<evidence type="ECO:0000313" key="7">
    <source>
        <dbReference type="EMBL" id="SEO93361.1"/>
    </source>
</evidence>
<evidence type="ECO:0000256" key="2">
    <source>
        <dbReference type="ARBA" id="ARBA00022692"/>
    </source>
</evidence>
<feature type="transmembrane region" description="Helical" evidence="5">
    <location>
        <begin position="596"/>
        <end position="613"/>
    </location>
</feature>
<dbReference type="Gene3D" id="3.40.1710.10">
    <property type="entry name" value="abc type-2 transporter like domain"/>
    <property type="match status" value="1"/>
</dbReference>
<dbReference type="RefSeq" id="WP_066661547.1">
    <property type="nucleotide sequence ID" value="NZ_FOEC01000012.1"/>
</dbReference>
<dbReference type="Proteomes" id="UP000182975">
    <property type="component" value="Unassembled WGS sequence"/>
</dbReference>
<organism evidence="7 8">
    <name type="scientific">Denitrobacterium detoxificans</name>
    <dbReference type="NCBI Taxonomy" id="79604"/>
    <lineage>
        <taxon>Bacteria</taxon>
        <taxon>Bacillati</taxon>
        <taxon>Actinomycetota</taxon>
        <taxon>Coriobacteriia</taxon>
        <taxon>Eggerthellales</taxon>
        <taxon>Eggerthellaceae</taxon>
        <taxon>Denitrobacterium</taxon>
    </lineage>
</organism>
<sequence length="864" mass="93440">MRNILRVFGRDFMRLLKSPAALVVIVALIVLPSMYTWFNVLGFWDPYSNTGNLKVCVVNEDTGAYSEDMGQLDLGSQIVSNLEENTQLGWEFTDRDTAIQKVQSGEAYAAFVIPSDFSSCFTTLLSGDIQRPQLEYYVNEKLGAVSPKITDTGATSLDQTINAAFVSSASEVVTAKLDEAVDNAQADIGQARENVIARFTTAQESIASARQSASELSSSAEEALTKSADARQKLQDAKGDIAFISGSLNDVQSLTLTAQDNLATMSSTVFTNMDQGSVLASRAASNANIAVSETCSSVIAAEGSVESAIAYGESSVSQNETTIAQLKAIANALPDGQEKTSLLAAIDAMETRNQSLSSSLQNLKTISEDTKKAASDTSDAGNAANEAAQSAIANADEYRTVLATSVIPNVDSALSSIASTSGSLSSTVARQSLLIDQALAVLDQLDETLRSSKDALDQTDDLLATLQASIDTVKADVEALGTSQLFGQIFGVDGNIDSSKVADFMLSPTELTTETLYSVNCFGSAMAPLFTNLTLWIGVFMLMVILKQEVDRGDIKGLTLRQAYVGRGLFLSVLVMLQAIVCCVGNMFLGVQTVNVPLYLLTAVVASLSYLAIQYSLSVLLQHIGKGICIILVFAQIPGATGLYPVEMTPSFFQAIYPLLPFTYGINAMRETIAGFYGDHWAFCMGMLVVFFVVFTGLALIVRPYLTNLNRLFSRQIRESDIMNGEESELPARRFRLAQVISVLADREDYREQLLVSVERFAFWYPRLMRGAWILGFGVPLVVTPLLAFSGTAKLVMLTAWLVWLILIMIFLVVVEHIRDNIEHRVSAIGLTDEQLREVYSQHQSVHGTPLARAIDVLRGGGAR</sequence>
<dbReference type="EMBL" id="FOEC01000012">
    <property type="protein sequence ID" value="SEO93361.1"/>
    <property type="molecule type" value="Genomic_DNA"/>
</dbReference>
<evidence type="ECO:0000256" key="5">
    <source>
        <dbReference type="SAM" id="Phobius"/>
    </source>
</evidence>
<feature type="domain" description="ABC-2 type transporter transmembrane" evidence="6">
    <location>
        <begin position="361"/>
        <end position="701"/>
    </location>
</feature>
<feature type="transmembrane region" description="Helical" evidence="5">
    <location>
        <begin position="525"/>
        <end position="546"/>
    </location>
</feature>
<dbReference type="Pfam" id="PF12698">
    <property type="entry name" value="ABC2_membrane_3"/>
    <property type="match status" value="2"/>
</dbReference>
<reference evidence="8" key="1">
    <citation type="submission" date="2016-10" db="EMBL/GenBank/DDBJ databases">
        <authorList>
            <person name="Varghese N."/>
        </authorList>
    </citation>
    <scope>NUCLEOTIDE SEQUENCE [LARGE SCALE GENOMIC DNA]</scope>
    <source>
        <strain evidence="8">DSM 21843</strain>
    </source>
</reference>
<keyword evidence="2 5" id="KW-0812">Transmembrane</keyword>
<feature type="transmembrane region" description="Helical" evidence="5">
    <location>
        <begin position="21"/>
        <end position="44"/>
    </location>
</feature>
<feature type="transmembrane region" description="Helical" evidence="5">
    <location>
        <begin position="771"/>
        <end position="789"/>
    </location>
</feature>
<dbReference type="OrthoDB" id="9811483at2"/>
<evidence type="ECO:0000313" key="8">
    <source>
        <dbReference type="Proteomes" id="UP000182975"/>
    </source>
</evidence>
<dbReference type="PATRIC" id="fig|79604.3.peg.765"/>
<proteinExistence type="predicted"/>
<feature type="transmembrane region" description="Helical" evidence="5">
    <location>
        <begin position="795"/>
        <end position="815"/>
    </location>
</feature>
<dbReference type="KEGG" id="ddt:AAY81_03765"/>
<dbReference type="InterPro" id="IPR017500">
    <property type="entry name" value="Phage_infect_YhgE_N"/>
</dbReference>
<feature type="transmembrane region" description="Helical" evidence="5">
    <location>
        <begin position="567"/>
        <end position="590"/>
    </location>
</feature>
<dbReference type="InterPro" id="IPR051328">
    <property type="entry name" value="T7SS_ABC-Transporter"/>
</dbReference>
<dbReference type="AlphaFoldDB" id="A0A172RXF6"/>
<comment type="subcellular location">
    <subcellularLocation>
        <location evidence="1">Membrane</location>
        <topology evidence="1">Multi-pass membrane protein</topology>
    </subcellularLocation>
</comment>
<protein>
    <submittedName>
        <fullName evidence="7">Putative membrane protein</fullName>
    </submittedName>
</protein>
<feature type="transmembrane region" description="Helical" evidence="5">
    <location>
        <begin position="625"/>
        <end position="644"/>
    </location>
</feature>
<gene>
    <name evidence="7" type="ORF">SAMN02910314_01661</name>
</gene>
<dbReference type="NCBIfam" id="TIGR03062">
    <property type="entry name" value="pip_yhgE_Cterm"/>
    <property type="match status" value="1"/>
</dbReference>
<dbReference type="GO" id="GO:0140359">
    <property type="term" value="F:ABC-type transporter activity"/>
    <property type="evidence" value="ECO:0007669"/>
    <property type="project" value="InterPro"/>
</dbReference>
<evidence type="ECO:0000259" key="6">
    <source>
        <dbReference type="Pfam" id="PF12698"/>
    </source>
</evidence>
<feature type="transmembrane region" description="Helical" evidence="5">
    <location>
        <begin position="680"/>
        <end position="702"/>
    </location>
</feature>
<accession>A0A172RXF6</accession>